<keyword evidence="9" id="KW-0812">Transmembrane</keyword>
<feature type="transmembrane region" description="Helical" evidence="9">
    <location>
        <begin position="157"/>
        <end position="180"/>
    </location>
</feature>
<keyword evidence="1 8" id="KW-0645">Protease</keyword>
<dbReference type="GO" id="GO:0004222">
    <property type="term" value="F:metalloendopeptidase activity"/>
    <property type="evidence" value="ECO:0007669"/>
    <property type="project" value="InterPro"/>
</dbReference>
<gene>
    <name evidence="12" type="ORF">DI623_06400</name>
</gene>
<dbReference type="EMBL" id="QFNN01000026">
    <property type="protein sequence ID" value="PZO90524.1"/>
    <property type="molecule type" value="Genomic_DNA"/>
</dbReference>
<evidence type="ECO:0000256" key="1">
    <source>
        <dbReference type="ARBA" id="ARBA00022670"/>
    </source>
</evidence>
<evidence type="ECO:0000256" key="7">
    <source>
        <dbReference type="PIRSR" id="PIRSR627057-2"/>
    </source>
</evidence>
<accession>A0A2W5A7P7</accession>
<evidence type="ECO:0000256" key="4">
    <source>
        <dbReference type="ARBA" id="ARBA00022833"/>
    </source>
</evidence>
<dbReference type="InterPro" id="IPR001915">
    <property type="entry name" value="Peptidase_M48"/>
</dbReference>
<feature type="domain" description="Peptidase M48" evidence="10">
    <location>
        <begin position="194"/>
        <end position="393"/>
    </location>
</feature>
<reference evidence="12 13" key="1">
    <citation type="submission" date="2017-08" db="EMBL/GenBank/DDBJ databases">
        <title>Infants hospitalized years apart are colonized by the same room-sourced microbial strains.</title>
        <authorList>
            <person name="Brooks B."/>
            <person name="Olm M.R."/>
            <person name="Firek B.A."/>
            <person name="Baker R."/>
            <person name="Thomas B.C."/>
            <person name="Morowitz M.J."/>
            <person name="Banfield J.F."/>
        </authorList>
    </citation>
    <scope>NUCLEOTIDE SEQUENCE [LARGE SCALE GENOMIC DNA]</scope>
    <source>
        <strain evidence="12">S2_018_000_R2_101</strain>
    </source>
</reference>
<dbReference type="GO" id="GO:0046872">
    <property type="term" value="F:metal ion binding"/>
    <property type="evidence" value="ECO:0007669"/>
    <property type="project" value="UniProtKB-KW"/>
</dbReference>
<comment type="caution">
    <text evidence="12">The sequence shown here is derived from an EMBL/GenBank/DDBJ whole genome shotgun (WGS) entry which is preliminary data.</text>
</comment>
<comment type="similarity">
    <text evidence="8">Belongs to the peptidase M48 family.</text>
</comment>
<comment type="cofactor">
    <cofactor evidence="7 8">
        <name>Zn(2+)</name>
        <dbReference type="ChEBI" id="CHEBI:29105"/>
    </cofactor>
    <text evidence="7 8">Binds 1 zinc ion per subunit.</text>
</comment>
<evidence type="ECO:0000256" key="6">
    <source>
        <dbReference type="PIRSR" id="PIRSR627057-1"/>
    </source>
</evidence>
<dbReference type="AlphaFoldDB" id="A0A2W5A7P7"/>
<feature type="active site" description="Proton donor" evidence="6">
    <location>
        <position position="343"/>
    </location>
</feature>
<feature type="transmembrane region" description="Helical" evidence="9">
    <location>
        <begin position="311"/>
        <end position="331"/>
    </location>
</feature>
<keyword evidence="4 7" id="KW-0862">Zinc</keyword>
<evidence type="ECO:0000259" key="10">
    <source>
        <dbReference type="Pfam" id="PF01435"/>
    </source>
</evidence>
<keyword evidence="9" id="KW-1133">Transmembrane helix</keyword>
<evidence type="ECO:0000256" key="3">
    <source>
        <dbReference type="ARBA" id="ARBA00022801"/>
    </source>
</evidence>
<evidence type="ECO:0000256" key="9">
    <source>
        <dbReference type="SAM" id="Phobius"/>
    </source>
</evidence>
<feature type="transmembrane region" description="Helical" evidence="9">
    <location>
        <begin position="42"/>
        <end position="61"/>
    </location>
</feature>
<evidence type="ECO:0000256" key="8">
    <source>
        <dbReference type="RuleBase" id="RU003983"/>
    </source>
</evidence>
<dbReference type="PANTHER" id="PTHR10120">
    <property type="entry name" value="CAAX PRENYL PROTEASE 1"/>
    <property type="match status" value="1"/>
</dbReference>
<dbReference type="Pfam" id="PF01435">
    <property type="entry name" value="Peptidase_M48"/>
    <property type="match status" value="1"/>
</dbReference>
<feature type="domain" description="CAAX prenyl protease 1 N-terminal" evidence="11">
    <location>
        <begin position="33"/>
        <end position="185"/>
    </location>
</feature>
<feature type="transmembrane region" description="Helical" evidence="9">
    <location>
        <begin position="81"/>
        <end position="109"/>
    </location>
</feature>
<protein>
    <submittedName>
        <fullName evidence="12">Peptidase</fullName>
    </submittedName>
</protein>
<dbReference type="InterPro" id="IPR027057">
    <property type="entry name" value="CAXX_Prtase_1"/>
</dbReference>
<keyword evidence="3 8" id="KW-0378">Hydrolase</keyword>
<name>A0A2W5A7P7_9SPHN</name>
<evidence type="ECO:0000256" key="2">
    <source>
        <dbReference type="ARBA" id="ARBA00022723"/>
    </source>
</evidence>
<dbReference type="Proteomes" id="UP000249066">
    <property type="component" value="Unassembled WGS sequence"/>
</dbReference>
<keyword evidence="2 7" id="KW-0479">Metal-binding</keyword>
<feature type="binding site" evidence="7">
    <location>
        <position position="259"/>
    </location>
    <ligand>
        <name>Zn(2+)</name>
        <dbReference type="ChEBI" id="CHEBI:29105"/>
        <note>catalytic</note>
    </ligand>
</feature>
<proteinExistence type="inferred from homology"/>
<feature type="transmembrane region" description="Helical" evidence="9">
    <location>
        <begin position="129"/>
        <end position="150"/>
    </location>
</feature>
<evidence type="ECO:0000313" key="12">
    <source>
        <dbReference type="EMBL" id="PZO90524.1"/>
    </source>
</evidence>
<keyword evidence="5 8" id="KW-0482">Metalloprotease</keyword>
<keyword evidence="9" id="KW-0472">Membrane</keyword>
<evidence type="ECO:0000256" key="5">
    <source>
        <dbReference type="ARBA" id="ARBA00023049"/>
    </source>
</evidence>
<organism evidence="12 13">
    <name type="scientific">Sphingomonas sanxanigenens</name>
    <dbReference type="NCBI Taxonomy" id="397260"/>
    <lineage>
        <taxon>Bacteria</taxon>
        <taxon>Pseudomonadati</taxon>
        <taxon>Pseudomonadota</taxon>
        <taxon>Alphaproteobacteria</taxon>
        <taxon>Sphingomonadales</taxon>
        <taxon>Sphingomonadaceae</taxon>
        <taxon>Sphingomonas</taxon>
    </lineage>
</organism>
<feature type="binding site" evidence="7">
    <location>
        <position position="263"/>
    </location>
    <ligand>
        <name>Zn(2+)</name>
        <dbReference type="ChEBI" id="CHEBI:29105"/>
        <note>catalytic</note>
    </ligand>
</feature>
<evidence type="ECO:0000259" key="11">
    <source>
        <dbReference type="Pfam" id="PF16491"/>
    </source>
</evidence>
<sequence length="415" mass="45939">MSLITLVAAATQGFDVEAATRAYLDTLAGPARAKSDAYFQGGYWLILWNALVTAASCWILLRTGWSARFSAWAARTGRRRWLAPALYAVPFVIATTIIQLPWAIYTGFFREKQYGLMNQSFGQWLGEQGVALIVSIVTTALLLMMIFAVIRRLPRGWWLAGTLAMTGFMAIGAVIAPLFIMPLFNSYTPMKPGPLRDEILAMAHSHNIPADNIYVVDASRQSKRISANVSGLGPTIRISLNDNLLNRSTPAEIKSVMGHEMGHYVLNHVWWSLAGFSLIFLAGFLLLYRLAPRLLARWGRGWGVHDVADPAVTPLFLIIASFFGIIATPAVNSLIRVDESQADAFGLDVAREPDGFANIAMKLSEYRKIEPGPIEEVIFFDHPSGHTRVHMAMQWKADHLAEVEAKEKQGKKPAQ</sequence>
<feature type="binding site" evidence="7">
    <location>
        <position position="339"/>
    </location>
    <ligand>
        <name>Zn(2+)</name>
        <dbReference type="ChEBI" id="CHEBI:29105"/>
        <note>catalytic</note>
    </ligand>
</feature>
<dbReference type="Pfam" id="PF16491">
    <property type="entry name" value="Peptidase_M48_N"/>
    <property type="match status" value="1"/>
</dbReference>
<feature type="transmembrane region" description="Helical" evidence="9">
    <location>
        <begin position="269"/>
        <end position="290"/>
    </location>
</feature>
<dbReference type="CDD" id="cd07343">
    <property type="entry name" value="M48A_Zmpste24p_like"/>
    <property type="match status" value="1"/>
</dbReference>
<evidence type="ECO:0000313" key="13">
    <source>
        <dbReference type="Proteomes" id="UP000249066"/>
    </source>
</evidence>
<feature type="active site" evidence="6">
    <location>
        <position position="260"/>
    </location>
</feature>
<dbReference type="InterPro" id="IPR032456">
    <property type="entry name" value="Peptidase_M48_N"/>
</dbReference>
<dbReference type="Gene3D" id="3.30.2010.10">
    <property type="entry name" value="Metalloproteases ('zincins'), catalytic domain"/>
    <property type="match status" value="1"/>
</dbReference>
<dbReference type="GO" id="GO:0071586">
    <property type="term" value="P:CAAX-box protein processing"/>
    <property type="evidence" value="ECO:0007669"/>
    <property type="project" value="InterPro"/>
</dbReference>